<feature type="transmembrane region" description="Helical" evidence="1">
    <location>
        <begin position="50"/>
        <end position="71"/>
    </location>
</feature>
<dbReference type="PROSITE" id="PS50965">
    <property type="entry name" value="NERD"/>
    <property type="match status" value="1"/>
</dbReference>
<proteinExistence type="predicted"/>
<dbReference type="Proteomes" id="UP001049518">
    <property type="component" value="Chromosome"/>
</dbReference>
<evidence type="ECO:0000313" key="3">
    <source>
        <dbReference type="EMBL" id="QXJ23476.1"/>
    </source>
</evidence>
<dbReference type="InterPro" id="IPR011528">
    <property type="entry name" value="NERD"/>
</dbReference>
<gene>
    <name evidence="3" type="ORF">AGRA3207_004632</name>
</gene>
<dbReference type="EMBL" id="CP059572">
    <property type="protein sequence ID" value="QXJ23476.1"/>
    <property type="molecule type" value="Genomic_DNA"/>
</dbReference>
<name>A0ABX8QXE8_9ACTN</name>
<accession>A0ABX8QXE8</accession>
<organism evidence="3 4">
    <name type="scientific">Actinomadura graeca</name>
    <dbReference type="NCBI Taxonomy" id="2750812"/>
    <lineage>
        <taxon>Bacteria</taxon>
        <taxon>Bacillati</taxon>
        <taxon>Actinomycetota</taxon>
        <taxon>Actinomycetes</taxon>
        <taxon>Streptosporangiales</taxon>
        <taxon>Thermomonosporaceae</taxon>
        <taxon>Actinomadura</taxon>
    </lineage>
</organism>
<keyword evidence="1" id="KW-0472">Membrane</keyword>
<dbReference type="RefSeq" id="WP_231329172.1">
    <property type="nucleotide sequence ID" value="NZ_CP059572.1"/>
</dbReference>
<dbReference type="Pfam" id="PF08378">
    <property type="entry name" value="NERD"/>
    <property type="match status" value="1"/>
</dbReference>
<keyword evidence="1" id="KW-0812">Transmembrane</keyword>
<keyword evidence="4" id="KW-1185">Reference proteome</keyword>
<feature type="domain" description="NERD" evidence="2">
    <location>
        <begin position="81"/>
        <end position="195"/>
    </location>
</feature>
<protein>
    <submittedName>
        <fullName evidence="3">NERD domain-containing protein</fullName>
    </submittedName>
</protein>
<evidence type="ECO:0000259" key="2">
    <source>
        <dbReference type="PROSITE" id="PS50965"/>
    </source>
</evidence>
<keyword evidence="1" id="KW-1133">Transmembrane helix</keyword>
<evidence type="ECO:0000256" key="1">
    <source>
        <dbReference type="SAM" id="Phobius"/>
    </source>
</evidence>
<reference evidence="3" key="1">
    <citation type="submission" date="2020-07" db="EMBL/GenBank/DDBJ databases">
        <authorList>
            <person name="Tarantini F.S."/>
            <person name="Hong K.W."/>
            <person name="Chan K.G."/>
        </authorList>
    </citation>
    <scope>NUCLEOTIDE SEQUENCE</scope>
    <source>
        <strain evidence="3">32-07</strain>
    </source>
</reference>
<evidence type="ECO:0000313" key="4">
    <source>
        <dbReference type="Proteomes" id="UP001049518"/>
    </source>
</evidence>
<sequence length="248" mass="26774">MRGSGVGASRAGASALFRYRELAAEHRWERRALRGVLACSAGVVAAGVSAWWAGPVVAVLVFVGHAVFTRVRPGPMANWRRGARAERRTGRRLARLDPAGYHVLHDRALPGSPANLDHLVVALTGVYAVASRRFRWGAGLRVEDSRLWAGRRSADDVVRTAVQAADTVAKILSGEMGDRVRVQPVVVVHGARLRRDGLRQGGVFFCPARAVPRALEGRPVILTSAQVAAIAAAGERLLRPMMETLFVE</sequence>